<dbReference type="InterPro" id="IPR011063">
    <property type="entry name" value="TilS/TtcA_N"/>
</dbReference>
<dbReference type="Pfam" id="PF09179">
    <property type="entry name" value="TilS"/>
    <property type="match status" value="1"/>
</dbReference>
<dbReference type="InterPro" id="IPR012795">
    <property type="entry name" value="tRNA_Ile_lys_synt_N"/>
</dbReference>
<dbReference type="NCBIfam" id="TIGR02433">
    <property type="entry name" value="lysidine_TilS_C"/>
    <property type="match status" value="1"/>
</dbReference>
<keyword evidence="4 8" id="KW-0819">tRNA processing</keyword>
<keyword evidence="6 8" id="KW-0067">ATP-binding</keyword>
<protein>
    <recommendedName>
        <fullName evidence="8">tRNA(Ile)-lysidine synthase</fullName>
        <ecNumber evidence="8">6.3.4.19</ecNumber>
    </recommendedName>
    <alternativeName>
        <fullName evidence="8">tRNA(Ile)-2-lysyl-cytidine synthase</fullName>
    </alternativeName>
    <alternativeName>
        <fullName evidence="8">tRNA(Ile)-lysidine synthetase</fullName>
    </alternativeName>
</protein>
<evidence type="ECO:0000256" key="5">
    <source>
        <dbReference type="ARBA" id="ARBA00022741"/>
    </source>
</evidence>
<dbReference type="InterPro" id="IPR015262">
    <property type="entry name" value="tRNA_Ile_lys_synt_subst-bd"/>
</dbReference>
<evidence type="ECO:0000256" key="7">
    <source>
        <dbReference type="ARBA" id="ARBA00048539"/>
    </source>
</evidence>
<keyword evidence="5 8" id="KW-0547">Nucleotide-binding</keyword>
<comment type="similarity">
    <text evidence="8">Belongs to the tRNA(Ile)-lysidine synthase family.</text>
</comment>
<keyword evidence="2 8" id="KW-0963">Cytoplasm</keyword>
<dbReference type="SUPFAM" id="SSF56037">
    <property type="entry name" value="PheT/TilS domain"/>
    <property type="match status" value="1"/>
</dbReference>
<comment type="subcellular location">
    <subcellularLocation>
        <location evidence="1 8">Cytoplasm</location>
    </subcellularLocation>
</comment>
<feature type="domain" description="Lysidine-tRNA(Ile) synthetase C-terminal" evidence="9">
    <location>
        <begin position="379"/>
        <end position="452"/>
    </location>
</feature>
<keyword evidence="3 8" id="KW-0436">Ligase</keyword>
<evidence type="ECO:0000256" key="1">
    <source>
        <dbReference type="ARBA" id="ARBA00004496"/>
    </source>
</evidence>
<evidence type="ECO:0000313" key="11">
    <source>
        <dbReference type="Proteomes" id="UP001168380"/>
    </source>
</evidence>
<dbReference type="Proteomes" id="UP001168380">
    <property type="component" value="Unassembled WGS sequence"/>
</dbReference>
<evidence type="ECO:0000256" key="8">
    <source>
        <dbReference type="HAMAP-Rule" id="MF_01161"/>
    </source>
</evidence>
<reference evidence="10" key="1">
    <citation type="submission" date="2023-07" db="EMBL/GenBank/DDBJ databases">
        <title>Gilvimarinus algae sp. nov., isolated from the surface of Kelp.</title>
        <authorList>
            <person name="Sun Y.Y."/>
            <person name="Gong Y."/>
            <person name="Du Z.J."/>
        </authorList>
    </citation>
    <scope>NUCLEOTIDE SEQUENCE</scope>
    <source>
        <strain evidence="10">SDUM040014</strain>
    </source>
</reference>
<dbReference type="CDD" id="cd01992">
    <property type="entry name" value="TilS_N"/>
    <property type="match status" value="1"/>
</dbReference>
<dbReference type="PANTHER" id="PTHR43033:SF1">
    <property type="entry name" value="TRNA(ILE)-LYSIDINE SYNTHASE-RELATED"/>
    <property type="match status" value="1"/>
</dbReference>
<sequence length="455" mass="49918">MSESPVNTQSEAATLPALLARELAGLDLAGRWLVGLSGGVDSVVLLHALLATGPTQPVVAVHVNHGLSSLADEWEAHCRALCQAWGVALEIRQLHLGEGGSGIEERARLARYGVFRELMQPADALLLGHHRSDQAETVLFRLMRGAGVRGLAAMASHRPLAGGRLLRPLLSLGREAIEAYAKAQGLSWVEDHSNTDTDFDRNYLRHKVLPLLAARWPEAERQLVRTAEHCREADALLADLAALDLSACDEQPAALGFSVKRSALQALTPKRQRNLLRHWLLRRCGQLPGHQALADIDSQLLRGDSHSACIGLSWCQLRVYGGRLFALDLQRQWQPSAVEPTLYWVDLAEPLRLPGGDALQFGPARVGAGLAERFCASSAEVRWRKGGERCHPAARGHSQTLKKLLQEYDLPTWLRSRVPLLYLDGELAAVGDLWVCREFAAAVDEPGRPLCWQLP</sequence>
<evidence type="ECO:0000256" key="2">
    <source>
        <dbReference type="ARBA" id="ARBA00022490"/>
    </source>
</evidence>
<dbReference type="Pfam" id="PF01171">
    <property type="entry name" value="ATP_bind_3"/>
    <property type="match status" value="1"/>
</dbReference>
<feature type="binding site" evidence="8">
    <location>
        <begin position="37"/>
        <end position="42"/>
    </location>
    <ligand>
        <name>ATP</name>
        <dbReference type="ChEBI" id="CHEBI:30616"/>
    </ligand>
</feature>
<organism evidence="10 11">
    <name type="scientific">Gilvimarinus algae</name>
    <dbReference type="NCBI Taxonomy" id="3058037"/>
    <lineage>
        <taxon>Bacteria</taxon>
        <taxon>Pseudomonadati</taxon>
        <taxon>Pseudomonadota</taxon>
        <taxon>Gammaproteobacteria</taxon>
        <taxon>Cellvibrionales</taxon>
        <taxon>Cellvibrionaceae</taxon>
        <taxon>Gilvimarinus</taxon>
    </lineage>
</organism>
<gene>
    <name evidence="8 10" type="primary">tilS</name>
    <name evidence="10" type="ORF">QWI16_17500</name>
</gene>
<dbReference type="Gene3D" id="1.20.59.20">
    <property type="match status" value="1"/>
</dbReference>
<dbReference type="Pfam" id="PF11734">
    <property type="entry name" value="TilS_C"/>
    <property type="match status" value="1"/>
</dbReference>
<dbReference type="NCBIfam" id="TIGR02432">
    <property type="entry name" value="lysidine_TilS_N"/>
    <property type="match status" value="1"/>
</dbReference>
<dbReference type="EC" id="6.3.4.19" evidence="8"/>
<dbReference type="HAMAP" id="MF_01161">
    <property type="entry name" value="tRNA_Ile_lys_synt"/>
    <property type="match status" value="1"/>
</dbReference>
<evidence type="ECO:0000256" key="6">
    <source>
        <dbReference type="ARBA" id="ARBA00022840"/>
    </source>
</evidence>
<evidence type="ECO:0000256" key="3">
    <source>
        <dbReference type="ARBA" id="ARBA00022598"/>
    </source>
</evidence>
<comment type="caution">
    <text evidence="10">The sequence shown here is derived from an EMBL/GenBank/DDBJ whole genome shotgun (WGS) entry which is preliminary data.</text>
</comment>
<name>A0ABT8TMV5_9GAMM</name>
<comment type="function">
    <text evidence="8">Ligates lysine onto the cytidine present at position 34 of the AUA codon-specific tRNA(Ile) that contains the anticodon CAU, in an ATP-dependent manner. Cytidine is converted to lysidine, thus changing the amino acid specificity of the tRNA from methionine to isoleucine.</text>
</comment>
<dbReference type="SMART" id="SM00977">
    <property type="entry name" value="TilS_C"/>
    <property type="match status" value="1"/>
</dbReference>
<dbReference type="EMBL" id="JAULRT010000062">
    <property type="protein sequence ID" value="MDO3383981.1"/>
    <property type="molecule type" value="Genomic_DNA"/>
</dbReference>
<dbReference type="GO" id="GO:0032267">
    <property type="term" value="F:tRNA(Ile)-lysidine synthase activity"/>
    <property type="evidence" value="ECO:0007669"/>
    <property type="project" value="UniProtKB-EC"/>
</dbReference>
<dbReference type="InterPro" id="IPR012094">
    <property type="entry name" value="tRNA_Ile_lys_synt"/>
</dbReference>
<dbReference type="InterPro" id="IPR014729">
    <property type="entry name" value="Rossmann-like_a/b/a_fold"/>
</dbReference>
<evidence type="ECO:0000256" key="4">
    <source>
        <dbReference type="ARBA" id="ARBA00022694"/>
    </source>
</evidence>
<dbReference type="RefSeq" id="WP_302715156.1">
    <property type="nucleotide sequence ID" value="NZ_JAULRT010000062.1"/>
</dbReference>
<comment type="domain">
    <text evidence="8">The N-terminal region contains the highly conserved SGGXDS motif, predicted to be a P-loop motif involved in ATP binding.</text>
</comment>
<dbReference type="SUPFAM" id="SSF82829">
    <property type="entry name" value="MesJ substrate recognition domain-like"/>
    <property type="match status" value="1"/>
</dbReference>
<dbReference type="SUPFAM" id="SSF52402">
    <property type="entry name" value="Adenine nucleotide alpha hydrolases-like"/>
    <property type="match status" value="1"/>
</dbReference>
<dbReference type="PANTHER" id="PTHR43033">
    <property type="entry name" value="TRNA(ILE)-LYSIDINE SYNTHASE-RELATED"/>
    <property type="match status" value="1"/>
</dbReference>
<proteinExistence type="inferred from homology"/>
<dbReference type="Gene3D" id="3.40.50.620">
    <property type="entry name" value="HUPs"/>
    <property type="match status" value="1"/>
</dbReference>
<evidence type="ECO:0000259" key="9">
    <source>
        <dbReference type="SMART" id="SM00977"/>
    </source>
</evidence>
<evidence type="ECO:0000313" key="10">
    <source>
        <dbReference type="EMBL" id="MDO3383981.1"/>
    </source>
</evidence>
<accession>A0ABT8TMV5</accession>
<dbReference type="InterPro" id="IPR012796">
    <property type="entry name" value="Lysidine-tRNA-synth_C"/>
</dbReference>
<comment type="catalytic activity">
    <reaction evidence="7 8">
        <text>cytidine(34) in tRNA(Ile2) + L-lysine + ATP = lysidine(34) in tRNA(Ile2) + AMP + diphosphate + H(+)</text>
        <dbReference type="Rhea" id="RHEA:43744"/>
        <dbReference type="Rhea" id="RHEA-COMP:10625"/>
        <dbReference type="Rhea" id="RHEA-COMP:10670"/>
        <dbReference type="ChEBI" id="CHEBI:15378"/>
        <dbReference type="ChEBI" id="CHEBI:30616"/>
        <dbReference type="ChEBI" id="CHEBI:32551"/>
        <dbReference type="ChEBI" id="CHEBI:33019"/>
        <dbReference type="ChEBI" id="CHEBI:82748"/>
        <dbReference type="ChEBI" id="CHEBI:83665"/>
        <dbReference type="ChEBI" id="CHEBI:456215"/>
        <dbReference type="EC" id="6.3.4.19"/>
    </reaction>
</comment>
<keyword evidence="11" id="KW-1185">Reference proteome</keyword>